<dbReference type="Gene3D" id="3.80.10.10">
    <property type="entry name" value="Ribonuclease Inhibitor"/>
    <property type="match status" value="2"/>
</dbReference>
<reference evidence="2" key="1">
    <citation type="submission" date="2020-07" db="EMBL/GenBank/DDBJ databases">
        <title>Genome sequence and genetic diversity analysis of an under-domesticated orphan crop, white fonio (Digitaria exilis).</title>
        <authorList>
            <person name="Bennetzen J.L."/>
            <person name="Chen S."/>
            <person name="Ma X."/>
            <person name="Wang X."/>
            <person name="Yssel A.E.J."/>
            <person name="Chaluvadi S.R."/>
            <person name="Johnson M."/>
            <person name="Gangashetty P."/>
            <person name="Hamidou F."/>
            <person name="Sanogo M.D."/>
            <person name="Zwaenepoel A."/>
            <person name="Wallace J."/>
            <person name="Van De Peer Y."/>
            <person name="Van Deynze A."/>
        </authorList>
    </citation>
    <scope>NUCLEOTIDE SEQUENCE</scope>
    <source>
        <tissue evidence="2">Leaves</tissue>
    </source>
</reference>
<sequence length="470" mass="53344">MESNIVHRSKRLKGCHNEPMLRQKSAKTKLSDLSEDVLGVILSKLPTKEIVRTSILSSKWKQIWTVCPKLRLDSGIMCCKYVTGTQLSMQKFIENVNAVIKQYNGKLVEELEVKFEFDSKLAEHLYGWISFALSSGAKNLALDLLPVDSRHRCDQYRFPFELFDGGSISRLQQMQLSFVSFESLPQFCGFPNLKKLDLHFVRANQIGLPNMLANCISLEWLSIVTCHLDGELTVVHPLPRLLYLRIAHCGLSKIEFSAMNLQTFVYTGAWLPIYLGHALELKDASLRFIGKVTLEDALVALPNMLPKVRNLTLRCFISLETPVLLGNCLKFLQLKYLQLGLFVKGDDQINILYLASFLNAAPFIEKLELHFTLCASSRCSEVIKRLPRCTHNHLKSLKITGFAGCTGQVEFLVHVVENAPNLETLTIDRVDYFGFGIDQEYERRSRCKALDIAKRHLDGRVSEKTNVCIT</sequence>
<evidence type="ECO:0000313" key="2">
    <source>
        <dbReference type="EMBL" id="KAF8642091.1"/>
    </source>
</evidence>
<name>A0A835DS96_9POAL</name>
<proteinExistence type="predicted"/>
<dbReference type="AlphaFoldDB" id="A0A835DS96"/>
<dbReference type="InterPro" id="IPR053781">
    <property type="entry name" value="F-box_AtFBL13-like"/>
</dbReference>
<dbReference type="SMART" id="SM00256">
    <property type="entry name" value="FBOX"/>
    <property type="match status" value="1"/>
</dbReference>
<feature type="domain" description="F-box" evidence="1">
    <location>
        <begin position="33"/>
        <end position="73"/>
    </location>
</feature>
<comment type="caution">
    <text evidence="2">The sequence shown here is derived from an EMBL/GenBank/DDBJ whole genome shotgun (WGS) entry which is preliminary data.</text>
</comment>
<dbReference type="PANTHER" id="PTHR34145:SF57">
    <property type="entry name" value="F-BOX DOMAIN-CONTAINING PROTEIN"/>
    <property type="match status" value="1"/>
</dbReference>
<dbReference type="InterPro" id="IPR001810">
    <property type="entry name" value="F-box_dom"/>
</dbReference>
<dbReference type="Proteomes" id="UP000636709">
    <property type="component" value="Unassembled WGS sequence"/>
</dbReference>
<dbReference type="SUPFAM" id="SSF81383">
    <property type="entry name" value="F-box domain"/>
    <property type="match status" value="1"/>
</dbReference>
<dbReference type="InterPro" id="IPR036047">
    <property type="entry name" value="F-box-like_dom_sf"/>
</dbReference>
<dbReference type="InterPro" id="IPR055357">
    <property type="entry name" value="LRR_At1g61320_AtMIF1"/>
</dbReference>
<dbReference type="InterPro" id="IPR032675">
    <property type="entry name" value="LRR_dom_sf"/>
</dbReference>
<organism evidence="2 3">
    <name type="scientific">Digitaria exilis</name>
    <dbReference type="NCBI Taxonomy" id="1010633"/>
    <lineage>
        <taxon>Eukaryota</taxon>
        <taxon>Viridiplantae</taxon>
        <taxon>Streptophyta</taxon>
        <taxon>Embryophyta</taxon>
        <taxon>Tracheophyta</taxon>
        <taxon>Spermatophyta</taxon>
        <taxon>Magnoliopsida</taxon>
        <taxon>Liliopsida</taxon>
        <taxon>Poales</taxon>
        <taxon>Poaceae</taxon>
        <taxon>PACMAD clade</taxon>
        <taxon>Panicoideae</taxon>
        <taxon>Panicodae</taxon>
        <taxon>Paniceae</taxon>
        <taxon>Anthephorinae</taxon>
        <taxon>Digitaria</taxon>
    </lineage>
</organism>
<dbReference type="EMBL" id="JACEFO010003293">
    <property type="protein sequence ID" value="KAF8642091.1"/>
    <property type="molecule type" value="Genomic_DNA"/>
</dbReference>
<dbReference type="SUPFAM" id="SSF52047">
    <property type="entry name" value="RNI-like"/>
    <property type="match status" value="1"/>
</dbReference>
<dbReference type="InterPro" id="IPR053772">
    <property type="entry name" value="At1g61320/At1g61330-like"/>
</dbReference>
<accession>A0A835DS96</accession>
<keyword evidence="3" id="KW-1185">Reference proteome</keyword>
<evidence type="ECO:0000259" key="1">
    <source>
        <dbReference type="SMART" id="SM00256"/>
    </source>
</evidence>
<gene>
    <name evidence="2" type="ORF">HU200_067347</name>
</gene>
<dbReference type="PANTHER" id="PTHR34145">
    <property type="entry name" value="OS02G0105600 PROTEIN"/>
    <property type="match status" value="1"/>
</dbReference>
<dbReference type="Pfam" id="PF00646">
    <property type="entry name" value="F-box"/>
    <property type="match status" value="1"/>
</dbReference>
<dbReference type="CDD" id="cd22160">
    <property type="entry name" value="F-box_AtFBL13-like"/>
    <property type="match status" value="1"/>
</dbReference>
<evidence type="ECO:0000313" key="3">
    <source>
        <dbReference type="Proteomes" id="UP000636709"/>
    </source>
</evidence>
<protein>
    <recommendedName>
        <fullName evidence="1">F-box domain-containing protein</fullName>
    </recommendedName>
</protein>
<dbReference type="Pfam" id="PF23622">
    <property type="entry name" value="LRR_At1g61320_AtMIF1"/>
    <property type="match status" value="1"/>
</dbReference>
<dbReference type="OrthoDB" id="594804at2759"/>